<sequence length="87" mass="9641">MLEIMGYAAGALTTLAFIPQVLQIYRTKSAKDVSLAMFLLFTVGVALWLGYGIMAHSFPVVAANATTLILSFVILYFKWKYTRSSNI</sequence>
<dbReference type="OrthoDB" id="122062at2"/>
<dbReference type="SMART" id="SM00679">
    <property type="entry name" value="CTNS"/>
    <property type="match status" value="1"/>
</dbReference>
<reference evidence="6 7" key="1">
    <citation type="submission" date="2018-07" db="EMBL/GenBank/DDBJ databases">
        <title>Genome sequencing of Runella.</title>
        <authorList>
            <person name="Baek M.-G."/>
            <person name="Yi H."/>
        </authorList>
    </citation>
    <scope>NUCLEOTIDE SEQUENCE [LARGE SCALE GENOMIC DNA]</scope>
    <source>
        <strain evidence="6 7">HYN0085</strain>
    </source>
</reference>
<dbReference type="InterPro" id="IPR047662">
    <property type="entry name" value="SemiSWEET"/>
</dbReference>
<gene>
    <name evidence="6" type="ORF">DR864_21680</name>
</gene>
<evidence type="ECO:0000256" key="4">
    <source>
        <dbReference type="ARBA" id="ARBA00023136"/>
    </source>
</evidence>
<dbReference type="Gene3D" id="1.20.1280.290">
    <property type="match status" value="1"/>
</dbReference>
<dbReference type="Proteomes" id="UP000251993">
    <property type="component" value="Chromosome"/>
</dbReference>
<accession>A0A344TNF3</accession>
<evidence type="ECO:0008006" key="8">
    <source>
        <dbReference type="Google" id="ProtNLM"/>
    </source>
</evidence>
<organism evidence="6 7">
    <name type="scientific">Runella rosea</name>
    <dbReference type="NCBI Taxonomy" id="2259595"/>
    <lineage>
        <taxon>Bacteria</taxon>
        <taxon>Pseudomonadati</taxon>
        <taxon>Bacteroidota</taxon>
        <taxon>Cytophagia</taxon>
        <taxon>Cytophagales</taxon>
        <taxon>Spirosomataceae</taxon>
        <taxon>Runella</taxon>
    </lineage>
</organism>
<evidence type="ECO:0000313" key="7">
    <source>
        <dbReference type="Proteomes" id="UP000251993"/>
    </source>
</evidence>
<keyword evidence="3 5" id="KW-1133">Transmembrane helix</keyword>
<protein>
    <recommendedName>
        <fullName evidence="8">MtN3 and saliva related transmembrane protein</fullName>
    </recommendedName>
</protein>
<dbReference type="NCBIfam" id="NF037968">
    <property type="entry name" value="SemiSWEET_2"/>
    <property type="match status" value="1"/>
</dbReference>
<dbReference type="InterPro" id="IPR006603">
    <property type="entry name" value="PQ-loop_rpt"/>
</dbReference>
<keyword evidence="2 5" id="KW-0812">Transmembrane</keyword>
<dbReference type="KEGG" id="run:DR864_21680"/>
<dbReference type="GO" id="GO:0016020">
    <property type="term" value="C:membrane"/>
    <property type="evidence" value="ECO:0007669"/>
    <property type="project" value="UniProtKB-SubCell"/>
</dbReference>
<evidence type="ECO:0000256" key="2">
    <source>
        <dbReference type="ARBA" id="ARBA00022692"/>
    </source>
</evidence>
<evidence type="ECO:0000256" key="3">
    <source>
        <dbReference type="ARBA" id="ARBA00022989"/>
    </source>
</evidence>
<dbReference type="AlphaFoldDB" id="A0A344TNF3"/>
<dbReference type="EMBL" id="CP030850">
    <property type="protein sequence ID" value="AXE20174.1"/>
    <property type="molecule type" value="Genomic_DNA"/>
</dbReference>
<proteinExistence type="predicted"/>
<dbReference type="GO" id="GO:0051119">
    <property type="term" value="F:sugar transmembrane transporter activity"/>
    <property type="evidence" value="ECO:0007669"/>
    <property type="project" value="InterPro"/>
</dbReference>
<name>A0A344TNF3_9BACT</name>
<feature type="transmembrane region" description="Helical" evidence="5">
    <location>
        <begin position="6"/>
        <end position="25"/>
    </location>
</feature>
<dbReference type="Pfam" id="PF04193">
    <property type="entry name" value="PQ-loop"/>
    <property type="match status" value="1"/>
</dbReference>
<feature type="transmembrane region" description="Helical" evidence="5">
    <location>
        <begin position="57"/>
        <end position="77"/>
    </location>
</feature>
<dbReference type="RefSeq" id="WP_114068940.1">
    <property type="nucleotide sequence ID" value="NZ_CP030850.1"/>
</dbReference>
<keyword evidence="7" id="KW-1185">Reference proteome</keyword>
<evidence type="ECO:0000256" key="1">
    <source>
        <dbReference type="ARBA" id="ARBA00004141"/>
    </source>
</evidence>
<keyword evidence="4 5" id="KW-0472">Membrane</keyword>
<feature type="transmembrane region" description="Helical" evidence="5">
    <location>
        <begin position="32"/>
        <end position="51"/>
    </location>
</feature>
<comment type="subcellular location">
    <subcellularLocation>
        <location evidence="1">Membrane</location>
        <topology evidence="1">Multi-pass membrane protein</topology>
    </subcellularLocation>
</comment>
<evidence type="ECO:0000256" key="5">
    <source>
        <dbReference type="SAM" id="Phobius"/>
    </source>
</evidence>
<evidence type="ECO:0000313" key="6">
    <source>
        <dbReference type="EMBL" id="AXE20174.1"/>
    </source>
</evidence>